<organism evidence="2 3">
    <name type="scientific">Persicimonas caeni</name>
    <dbReference type="NCBI Taxonomy" id="2292766"/>
    <lineage>
        <taxon>Bacteria</taxon>
        <taxon>Deltaproteobacteria</taxon>
        <taxon>Bradymonadales</taxon>
        <taxon>Bradymonadaceae</taxon>
        <taxon>Persicimonas</taxon>
    </lineage>
</organism>
<dbReference type="EMBL" id="CP041186">
    <property type="protein sequence ID" value="QDG52292.1"/>
    <property type="molecule type" value="Genomic_DNA"/>
</dbReference>
<accession>A0A5B8Y719</accession>
<keyword evidence="1" id="KW-1133">Transmembrane helix</keyword>
<keyword evidence="3" id="KW-1185">Reference proteome</keyword>
<name>A0A4Y6PVD7_PERCE</name>
<proteinExistence type="predicted"/>
<feature type="transmembrane region" description="Helical" evidence="1">
    <location>
        <begin position="93"/>
        <end position="113"/>
    </location>
</feature>
<dbReference type="RefSeq" id="WP_141198764.1">
    <property type="nucleotide sequence ID" value="NZ_CP041186.1"/>
</dbReference>
<evidence type="ECO:0000256" key="1">
    <source>
        <dbReference type="SAM" id="Phobius"/>
    </source>
</evidence>
<keyword evidence="1" id="KW-0812">Transmembrane</keyword>
<evidence type="ECO:0000313" key="2">
    <source>
        <dbReference type="EMBL" id="QDG52292.1"/>
    </source>
</evidence>
<sequence>MNWKRWDVHHRRWQDILAFVAGCWLIATVMAQISTVMAPVGWMAFIGGALAFLMTAAALQDDSPGYSWAAAAGGLIAVGGAFIALAFGHMFTFLSLVIGGGVVLLLEVWSAALKRRAHEPSRRRVGTARPVRT</sequence>
<dbReference type="AlphaFoldDB" id="A0A4Y6PVD7"/>
<dbReference type="Proteomes" id="UP000315995">
    <property type="component" value="Chromosome"/>
</dbReference>
<reference evidence="2 3" key="1">
    <citation type="submission" date="2019-06" db="EMBL/GenBank/DDBJ databases">
        <title>Persicimonas caeni gen. nov., sp. nov., a predatory bacterium isolated from solar saltern.</title>
        <authorList>
            <person name="Wang S."/>
        </authorList>
    </citation>
    <scope>NUCLEOTIDE SEQUENCE [LARGE SCALE GENOMIC DNA]</scope>
    <source>
        <strain evidence="2 3">YN101</strain>
    </source>
</reference>
<accession>A0A4Y6PVD7</accession>
<evidence type="ECO:0000313" key="3">
    <source>
        <dbReference type="Proteomes" id="UP000315995"/>
    </source>
</evidence>
<protein>
    <recommendedName>
        <fullName evidence="4">SPW repeat-containing protein</fullName>
    </recommendedName>
</protein>
<feature type="transmembrane region" description="Helical" evidence="1">
    <location>
        <begin position="41"/>
        <end position="59"/>
    </location>
</feature>
<evidence type="ECO:0008006" key="4">
    <source>
        <dbReference type="Google" id="ProtNLM"/>
    </source>
</evidence>
<gene>
    <name evidence="2" type="ORF">FIV42_16570</name>
</gene>
<feature type="transmembrane region" description="Helical" evidence="1">
    <location>
        <begin position="66"/>
        <end position="87"/>
    </location>
</feature>
<keyword evidence="1" id="KW-0472">Membrane</keyword>